<dbReference type="AlphaFoldDB" id="A0AAD3HBM5"/>
<dbReference type="Proteomes" id="UP001054902">
    <property type="component" value="Unassembled WGS sequence"/>
</dbReference>
<evidence type="ECO:0000313" key="5">
    <source>
        <dbReference type="Proteomes" id="UP001054902"/>
    </source>
</evidence>
<evidence type="ECO:0000313" key="4">
    <source>
        <dbReference type="EMBL" id="GFH57331.1"/>
    </source>
</evidence>
<dbReference type="InterPro" id="IPR001623">
    <property type="entry name" value="DnaJ_domain"/>
</dbReference>
<feature type="chain" id="PRO_5041968632" description="J domain-containing protein" evidence="2">
    <location>
        <begin position="29"/>
        <end position="311"/>
    </location>
</feature>
<evidence type="ECO:0000259" key="3">
    <source>
        <dbReference type="PROSITE" id="PS50076"/>
    </source>
</evidence>
<keyword evidence="2" id="KW-0732">Signal</keyword>
<evidence type="ECO:0000256" key="1">
    <source>
        <dbReference type="SAM" id="MobiDB-lite"/>
    </source>
</evidence>
<evidence type="ECO:0000256" key="2">
    <source>
        <dbReference type="SAM" id="SignalP"/>
    </source>
</evidence>
<organism evidence="4 5">
    <name type="scientific">Chaetoceros tenuissimus</name>
    <dbReference type="NCBI Taxonomy" id="426638"/>
    <lineage>
        <taxon>Eukaryota</taxon>
        <taxon>Sar</taxon>
        <taxon>Stramenopiles</taxon>
        <taxon>Ochrophyta</taxon>
        <taxon>Bacillariophyta</taxon>
        <taxon>Coscinodiscophyceae</taxon>
        <taxon>Chaetocerotophycidae</taxon>
        <taxon>Chaetocerotales</taxon>
        <taxon>Chaetocerotaceae</taxon>
        <taxon>Chaetoceros</taxon>
    </lineage>
</organism>
<dbReference type="Gene3D" id="1.10.287.110">
    <property type="entry name" value="DnaJ domain"/>
    <property type="match status" value="1"/>
</dbReference>
<proteinExistence type="predicted"/>
<dbReference type="EMBL" id="BLLK01000058">
    <property type="protein sequence ID" value="GFH57331.1"/>
    <property type="molecule type" value="Genomic_DNA"/>
</dbReference>
<feature type="domain" description="J" evidence="3">
    <location>
        <begin position="190"/>
        <end position="267"/>
    </location>
</feature>
<reference evidence="4 5" key="1">
    <citation type="journal article" date="2021" name="Sci. Rep.">
        <title>The genome of the diatom Chaetoceros tenuissimus carries an ancient integrated fragment of an extant virus.</title>
        <authorList>
            <person name="Hongo Y."/>
            <person name="Kimura K."/>
            <person name="Takaki Y."/>
            <person name="Yoshida Y."/>
            <person name="Baba S."/>
            <person name="Kobayashi G."/>
            <person name="Nagasaki K."/>
            <person name="Hano T."/>
            <person name="Tomaru Y."/>
        </authorList>
    </citation>
    <scope>NUCLEOTIDE SEQUENCE [LARGE SCALE GENOMIC DNA]</scope>
    <source>
        <strain evidence="4 5">NIES-3715</strain>
    </source>
</reference>
<dbReference type="PANTHER" id="PTHR46620">
    <property type="entry name" value="J DOMAIN-CONTAINING PROTEIN SPF31"/>
    <property type="match status" value="1"/>
</dbReference>
<name>A0AAD3HBM5_9STRA</name>
<dbReference type="SUPFAM" id="SSF46565">
    <property type="entry name" value="Chaperone J-domain"/>
    <property type="match status" value="1"/>
</dbReference>
<dbReference type="PANTHER" id="PTHR46620:SF1">
    <property type="entry name" value="J DOMAIN-CONTAINING PROTEIN SPF31"/>
    <property type="match status" value="1"/>
</dbReference>
<dbReference type="SMART" id="SM00271">
    <property type="entry name" value="DnaJ"/>
    <property type="match status" value="1"/>
</dbReference>
<protein>
    <recommendedName>
        <fullName evidence="3">J domain-containing protein</fullName>
    </recommendedName>
</protein>
<dbReference type="Pfam" id="PF00226">
    <property type="entry name" value="DnaJ"/>
    <property type="match status" value="1"/>
</dbReference>
<accession>A0AAD3HBM5</accession>
<feature type="signal peptide" evidence="2">
    <location>
        <begin position="1"/>
        <end position="28"/>
    </location>
</feature>
<sequence length="311" mass="35660">MFCMNKKTLIYTLAFLLLIALLNDRSSAQDVNVDQEVEDEFLAEILAEEQREAEEMAKLEAEMRELEELKAQHAKMHQNQQSQKMKPGMNGNRSSMSGANSGGKSNLNDVEEELRKKEAAKAEAERIERQAAIDEEEKKKAAKLAEEREAKYQAELERIKDENMRKKLQRQKRRDGQIVKRILRNSINERHYAVLGLKCKWGEISFGPFKFCSVSPAEVKRAYRTRAREVHPDKNRDGRANEAFDALERSASLLMDPSKKKKYDMILAHQRKVVLGKAFDTLENGWKAVRTVFKLLGPFATPIAILLALII</sequence>
<feature type="compositionally biased region" description="Polar residues" evidence="1">
    <location>
        <begin position="91"/>
        <end position="108"/>
    </location>
</feature>
<feature type="region of interest" description="Disordered" evidence="1">
    <location>
        <begin position="78"/>
        <end position="108"/>
    </location>
</feature>
<dbReference type="InterPro" id="IPR036869">
    <property type="entry name" value="J_dom_sf"/>
</dbReference>
<keyword evidence="5" id="KW-1185">Reference proteome</keyword>
<dbReference type="CDD" id="cd06257">
    <property type="entry name" value="DnaJ"/>
    <property type="match status" value="1"/>
</dbReference>
<gene>
    <name evidence="4" type="ORF">CTEN210_13807</name>
</gene>
<comment type="caution">
    <text evidence="4">The sequence shown here is derived from an EMBL/GenBank/DDBJ whole genome shotgun (WGS) entry which is preliminary data.</text>
</comment>
<dbReference type="PROSITE" id="PS50076">
    <property type="entry name" value="DNAJ_2"/>
    <property type="match status" value="1"/>
</dbReference>